<dbReference type="RefSeq" id="WP_165833117.1">
    <property type="nucleotide sequence ID" value="NZ_CABMMC010000154.1"/>
</dbReference>
<reference evidence="4 5" key="1">
    <citation type="submission" date="2018-04" db="EMBL/GenBank/DDBJ databases">
        <title>Genomic Encyclopedia of Type Strains, Phase IV (KMG-IV): sequencing the most valuable type-strain genomes for metagenomic binning, comparative biology and taxonomic classification.</title>
        <authorList>
            <person name="Goeker M."/>
        </authorList>
    </citation>
    <scope>NUCLEOTIDE SEQUENCE [LARGE SCALE GENOMIC DNA]</scope>
    <source>
        <strain evidence="4 5">DSM 14823</strain>
    </source>
</reference>
<dbReference type="GeneID" id="78296463"/>
<protein>
    <submittedName>
        <fullName evidence="4">Beta-1,4-mannooligosaccharide/beta-1, 4-mannosyl-N-acetylglucosamine phosphorylase</fullName>
    </submittedName>
</protein>
<dbReference type="CDD" id="cd08993">
    <property type="entry name" value="GH130"/>
    <property type="match status" value="1"/>
</dbReference>
<dbReference type="PIRSF" id="PIRSF016202">
    <property type="entry name" value="PH1107"/>
    <property type="match status" value="1"/>
</dbReference>
<evidence type="ECO:0000313" key="5">
    <source>
        <dbReference type="Proteomes" id="UP000245959"/>
    </source>
</evidence>
<dbReference type="Gene3D" id="2.115.10.20">
    <property type="entry name" value="Glycosyl hydrolase domain, family 43"/>
    <property type="match status" value="1"/>
</dbReference>
<dbReference type="SUPFAM" id="SSF75005">
    <property type="entry name" value="Arabinanase/levansucrase/invertase"/>
    <property type="match status" value="1"/>
</dbReference>
<evidence type="ECO:0000256" key="2">
    <source>
        <dbReference type="ARBA" id="ARBA00022679"/>
    </source>
</evidence>
<gene>
    <name evidence="4" type="ORF">C8D82_12825</name>
</gene>
<dbReference type="PANTHER" id="PTHR34106">
    <property type="entry name" value="GLYCOSIDASE"/>
    <property type="match status" value="1"/>
</dbReference>
<dbReference type="Pfam" id="PF04041">
    <property type="entry name" value="Glyco_hydro_130"/>
    <property type="match status" value="1"/>
</dbReference>
<dbReference type="GO" id="GO:0016757">
    <property type="term" value="F:glycosyltransferase activity"/>
    <property type="evidence" value="ECO:0007669"/>
    <property type="project" value="UniProtKB-KW"/>
</dbReference>
<dbReference type="Proteomes" id="UP000245959">
    <property type="component" value="Unassembled WGS sequence"/>
</dbReference>
<dbReference type="InterPro" id="IPR023296">
    <property type="entry name" value="Glyco_hydro_beta-prop_sf"/>
</dbReference>
<dbReference type="EMBL" id="QEKH01000028">
    <property type="protein sequence ID" value="PVY38125.1"/>
    <property type="molecule type" value="Genomic_DNA"/>
</dbReference>
<keyword evidence="2" id="KW-0808">Transferase</keyword>
<keyword evidence="5" id="KW-1185">Reference proteome</keyword>
<dbReference type="PANTHER" id="PTHR34106:SF5">
    <property type="entry name" value="GLYCOSIDASE"/>
    <property type="match status" value="1"/>
</dbReference>
<comment type="similarity">
    <text evidence="3">Belongs to the glycosyl hydrolase 130 family.</text>
</comment>
<dbReference type="AlphaFoldDB" id="A0A2U1AP08"/>
<keyword evidence="1" id="KW-0328">Glycosyltransferase</keyword>
<evidence type="ECO:0000313" key="4">
    <source>
        <dbReference type="EMBL" id="PVY38125.1"/>
    </source>
</evidence>
<proteinExistence type="inferred from homology"/>
<comment type="caution">
    <text evidence="4">The sequence shown here is derived from an EMBL/GenBank/DDBJ whole genome shotgun (WGS) entry which is preliminary data.</text>
</comment>
<organism evidence="4 5">
    <name type="scientific">Victivallis vadensis</name>
    <dbReference type="NCBI Taxonomy" id="172901"/>
    <lineage>
        <taxon>Bacteria</taxon>
        <taxon>Pseudomonadati</taxon>
        <taxon>Lentisphaerota</taxon>
        <taxon>Lentisphaeria</taxon>
        <taxon>Victivallales</taxon>
        <taxon>Victivallaceae</taxon>
        <taxon>Victivallis</taxon>
    </lineage>
</organism>
<dbReference type="InterPro" id="IPR007184">
    <property type="entry name" value="Mannoside_phosphorylase"/>
</dbReference>
<evidence type="ECO:0000256" key="3">
    <source>
        <dbReference type="ARBA" id="ARBA00024356"/>
    </source>
</evidence>
<sequence>MNKIDHTINSERNSLPTIRNIFHVQEIFSTLRENPILTVRNLPEKAGYFILNPGAVKFNGEYLLLVDVFHNEGGILFWIARSRDGYHFKFDPAPVDWPKPPDYWEENGVYDPRITQIGDDWFIAYGSHNNALNGTRIGFVKTRDFVKFESVSISSEINNRNGALFPELIDGRYCRLDRPFGGGEQSPCDMWMSFSPDLVYWGESRPVMSSRPCHWDQLKLGAGAPPIRIEEGWLEIYHGVSASCDGSIYALFAAILDYREPWKVIARSKRPLLFPETPYERTGRAGNVVFTCNALLEPDNSVKIYYGAADACIGLAEMQLEDIVKSCYEGYQYMLNQQ</sequence>
<accession>A0A2U1AP08</accession>
<name>A0A2U1AP08_9BACT</name>
<evidence type="ECO:0000256" key="1">
    <source>
        <dbReference type="ARBA" id="ARBA00022676"/>
    </source>
</evidence>